<dbReference type="Gene3D" id="3.40.710.10">
    <property type="entry name" value="DD-peptidase/beta-lactamase superfamily"/>
    <property type="match status" value="1"/>
</dbReference>
<proteinExistence type="predicted"/>
<feature type="transmembrane region" description="Helical" evidence="1">
    <location>
        <begin position="389"/>
        <end position="411"/>
    </location>
</feature>
<feature type="transmembrane region" description="Helical" evidence="1">
    <location>
        <begin position="423"/>
        <end position="446"/>
    </location>
</feature>
<dbReference type="OrthoDB" id="846150at2"/>
<dbReference type="GO" id="GO:0016787">
    <property type="term" value="F:hydrolase activity"/>
    <property type="evidence" value="ECO:0007669"/>
    <property type="project" value="UniProtKB-KW"/>
</dbReference>
<dbReference type="PANTHER" id="PTHR46825:SF9">
    <property type="entry name" value="BETA-LACTAMASE-RELATED DOMAIN-CONTAINING PROTEIN"/>
    <property type="match status" value="1"/>
</dbReference>
<dbReference type="InterPro" id="IPR012338">
    <property type="entry name" value="Beta-lactam/transpept-like"/>
</dbReference>
<evidence type="ECO:0000313" key="5">
    <source>
        <dbReference type="Proteomes" id="UP000266482"/>
    </source>
</evidence>
<gene>
    <name evidence="4" type="ORF">D3P08_19620</name>
</gene>
<dbReference type="AlphaFoldDB" id="A0A3A1UPT4"/>
<dbReference type="PANTHER" id="PTHR46825">
    <property type="entry name" value="D-ALANYL-D-ALANINE-CARBOXYPEPTIDASE/ENDOPEPTIDASE AMPH"/>
    <property type="match status" value="1"/>
</dbReference>
<dbReference type="InterPro" id="IPR050491">
    <property type="entry name" value="AmpC-like"/>
</dbReference>
<evidence type="ECO:0000256" key="1">
    <source>
        <dbReference type="SAM" id="Phobius"/>
    </source>
</evidence>
<evidence type="ECO:0000259" key="3">
    <source>
        <dbReference type="Pfam" id="PF00144"/>
    </source>
</evidence>
<organism evidence="4 5">
    <name type="scientific">Paenibacillus nanensis</name>
    <dbReference type="NCBI Taxonomy" id="393251"/>
    <lineage>
        <taxon>Bacteria</taxon>
        <taxon>Bacillati</taxon>
        <taxon>Bacillota</taxon>
        <taxon>Bacilli</taxon>
        <taxon>Bacillales</taxon>
        <taxon>Paenibacillaceae</taxon>
        <taxon>Paenibacillus</taxon>
    </lineage>
</organism>
<dbReference type="EMBL" id="QXQA01000014">
    <property type="protein sequence ID" value="RIX50498.1"/>
    <property type="molecule type" value="Genomic_DNA"/>
</dbReference>
<name>A0A3A1UPT4_9BACL</name>
<feature type="chain" id="PRO_5017408139" evidence="2">
    <location>
        <begin position="30"/>
        <end position="499"/>
    </location>
</feature>
<evidence type="ECO:0000313" key="4">
    <source>
        <dbReference type="EMBL" id="RIX50498.1"/>
    </source>
</evidence>
<accession>A0A3A1UPT4</accession>
<dbReference type="Pfam" id="PF00144">
    <property type="entry name" value="Beta-lactamase"/>
    <property type="match status" value="1"/>
</dbReference>
<keyword evidence="5" id="KW-1185">Reference proteome</keyword>
<reference evidence="4 5" key="1">
    <citation type="submission" date="2018-09" db="EMBL/GenBank/DDBJ databases">
        <title>Paenibacillus aracenensis nov. sp. isolated from a cave in southern Spain.</title>
        <authorList>
            <person name="Jurado V."/>
            <person name="Gutierrez-Patricio S."/>
            <person name="Gonzalez-Pimentel J.L."/>
            <person name="Miller A.Z."/>
            <person name="Laiz L."/>
            <person name="Saiz-Jimenez C."/>
        </authorList>
    </citation>
    <scope>NUCLEOTIDE SEQUENCE [LARGE SCALE GENOMIC DNA]</scope>
    <source>
        <strain evidence="4 5">DSM 22867</strain>
    </source>
</reference>
<dbReference type="Proteomes" id="UP000266482">
    <property type="component" value="Unassembled WGS sequence"/>
</dbReference>
<comment type="caution">
    <text evidence="4">The sequence shown here is derived from an EMBL/GenBank/DDBJ whole genome shotgun (WGS) entry which is preliminary data.</text>
</comment>
<dbReference type="InterPro" id="IPR001466">
    <property type="entry name" value="Beta-lactam-related"/>
</dbReference>
<dbReference type="RefSeq" id="WP_119601704.1">
    <property type="nucleotide sequence ID" value="NZ_QXQA01000014.1"/>
</dbReference>
<keyword evidence="1" id="KW-1133">Transmembrane helix</keyword>
<keyword evidence="1" id="KW-0472">Membrane</keyword>
<keyword evidence="1" id="KW-0812">Transmembrane</keyword>
<feature type="transmembrane region" description="Helical" evidence="1">
    <location>
        <begin position="466"/>
        <end position="486"/>
    </location>
</feature>
<feature type="domain" description="Beta-lactamase-related" evidence="3">
    <location>
        <begin position="45"/>
        <end position="353"/>
    </location>
</feature>
<feature type="signal peptide" evidence="2">
    <location>
        <begin position="1"/>
        <end position="29"/>
    </location>
</feature>
<evidence type="ECO:0000256" key="2">
    <source>
        <dbReference type="SAM" id="SignalP"/>
    </source>
</evidence>
<keyword evidence="2" id="KW-0732">Signal</keyword>
<sequence>MKGLRRACRTLLCAIIGITAMLSGLPSSAEVRAQANVREFDTQKLDAFMETSMQSLNIPGAAIAVVKGDQAVYWKGYGVSGPDKKPVTPQTPFVLGSTSKSFTAVAVMQLAEEGRIDLDAPVQRYLPWFRVADEEASEKITVKHLLHQTSGLSTYSGQVSLAKGNKTLESHIRGLKDTALTEPVGSVFQYSNTNYDILGAIIQEVSHMPYTEYVKQRIYEPLDMQHSYASPEEGEGGGLATGYQPVFGWMVPTKQLEHQGTVPSGYLISSSEDMSKYLIAHMNGGRYGDTALLSEQSVGLLHKPAASMWGDAFYAMGWTVEHDKLYHDGSTENTYSKMVIDGEYGVILLINAMDFFHIDSYDSIMTGIVGMLQGQDPPKLESSEYKQTYMVLDIAAAAVLIYLAFSIYRLFKWRTRFHATALRIGFHFLFVLLINWLVPIGLLLAVPKLLVPWPVVMAFLPGFGHFMFVIPVLLISVGLIKVILILRSIAGKRKKVFAH</sequence>
<keyword evidence="4" id="KW-0378">Hydrolase</keyword>
<protein>
    <submittedName>
        <fullName evidence="4">Class A beta-lactamase-related serine hydrolase</fullName>
    </submittedName>
</protein>
<dbReference type="SUPFAM" id="SSF56601">
    <property type="entry name" value="beta-lactamase/transpeptidase-like"/>
    <property type="match status" value="1"/>
</dbReference>